<dbReference type="EMBL" id="JADJNC010000060">
    <property type="protein sequence ID" value="MBK7424896.1"/>
    <property type="molecule type" value="Genomic_DNA"/>
</dbReference>
<evidence type="ECO:0000313" key="2">
    <source>
        <dbReference type="EMBL" id="MBK7424896.1"/>
    </source>
</evidence>
<dbReference type="Pfam" id="PF11943">
    <property type="entry name" value="DUF3460"/>
    <property type="match status" value="1"/>
</dbReference>
<evidence type="ECO:0000256" key="1">
    <source>
        <dbReference type="SAM" id="MobiDB-lite"/>
    </source>
</evidence>
<reference evidence="2" key="1">
    <citation type="submission" date="2020-10" db="EMBL/GenBank/DDBJ databases">
        <title>Connecting structure to function with the recovery of over 1000 high-quality activated sludge metagenome-assembled genomes encoding full-length rRNA genes using long-read sequencing.</title>
        <authorList>
            <person name="Singleton C.M."/>
            <person name="Petriglieri F."/>
            <person name="Kristensen J.M."/>
            <person name="Kirkegaard R.H."/>
            <person name="Michaelsen T.Y."/>
            <person name="Andersen M.H."/>
            <person name="Karst S.M."/>
            <person name="Dueholm M.S."/>
            <person name="Nielsen P.H."/>
            <person name="Albertsen M."/>
        </authorList>
    </citation>
    <scope>NUCLEOTIDE SEQUENCE</scope>
    <source>
        <strain evidence="2">EsbW_18-Q3-R4-48_MAXAC.044</strain>
    </source>
</reference>
<accession>A0A9D7FHI8</accession>
<evidence type="ECO:0000313" key="3">
    <source>
        <dbReference type="Proteomes" id="UP000886602"/>
    </source>
</evidence>
<proteinExistence type="predicted"/>
<dbReference type="InterPro" id="IPR021853">
    <property type="entry name" value="DUF3460"/>
</dbReference>
<organism evidence="2 3">
    <name type="scientific">Candidatus Propionivibrio dominans</name>
    <dbReference type="NCBI Taxonomy" id="2954373"/>
    <lineage>
        <taxon>Bacteria</taxon>
        <taxon>Pseudomonadati</taxon>
        <taxon>Pseudomonadota</taxon>
        <taxon>Betaproteobacteria</taxon>
        <taxon>Rhodocyclales</taxon>
        <taxon>Rhodocyclaceae</taxon>
        <taxon>Propionivibrio</taxon>
    </lineage>
</organism>
<gene>
    <name evidence="2" type="ORF">IPJ48_18470</name>
</gene>
<sequence>MAIYESEHTKFMREMLARHPEWAEDQLVGRALLWDRKVDLAEQKTLRESSEPNRSYPYDVNFDLP</sequence>
<name>A0A9D7FHI8_9RHOO</name>
<comment type="caution">
    <text evidence="2">The sequence shown here is derived from an EMBL/GenBank/DDBJ whole genome shotgun (WGS) entry which is preliminary data.</text>
</comment>
<dbReference type="AlphaFoldDB" id="A0A9D7FHI8"/>
<protein>
    <submittedName>
        <fullName evidence="2">DUF3460 family protein</fullName>
    </submittedName>
</protein>
<dbReference type="Proteomes" id="UP000886602">
    <property type="component" value="Unassembled WGS sequence"/>
</dbReference>
<feature type="region of interest" description="Disordered" evidence="1">
    <location>
        <begin position="45"/>
        <end position="65"/>
    </location>
</feature>